<evidence type="ECO:0000313" key="2">
    <source>
        <dbReference type="EMBL" id="VDD77716.1"/>
    </source>
</evidence>
<dbReference type="EMBL" id="UXSR01000949">
    <property type="protein sequence ID" value="VDD77716.1"/>
    <property type="molecule type" value="Genomic_DNA"/>
</dbReference>
<protein>
    <submittedName>
        <fullName evidence="4">Protein of unassigned function</fullName>
    </submittedName>
</protein>
<sequence>MTDGSHIGDGSQHDLEATPRDRWCDFRLRGGVRAWNDAPGAESESAREFSVSIAATQNEPPGEQEE</sequence>
<feature type="region of interest" description="Disordered" evidence="1">
    <location>
        <begin position="37"/>
        <end position="66"/>
    </location>
</feature>
<evidence type="ECO:0000256" key="1">
    <source>
        <dbReference type="SAM" id="MobiDB-lite"/>
    </source>
</evidence>
<name>A0A0R3U9X0_MESCO</name>
<feature type="region of interest" description="Disordered" evidence="1">
    <location>
        <begin position="1"/>
        <end position="21"/>
    </location>
</feature>
<dbReference type="WBParaSite" id="MCOS_0000371801-mRNA-1">
    <property type="protein sequence ID" value="MCOS_0000371801-mRNA-1"/>
    <property type="gene ID" value="MCOS_0000371801"/>
</dbReference>
<accession>A0A0R3U9X0</accession>
<dbReference type="Proteomes" id="UP000267029">
    <property type="component" value="Unassembled WGS sequence"/>
</dbReference>
<organism evidence="4">
    <name type="scientific">Mesocestoides corti</name>
    <name type="common">Flatworm</name>
    <dbReference type="NCBI Taxonomy" id="53468"/>
    <lineage>
        <taxon>Eukaryota</taxon>
        <taxon>Metazoa</taxon>
        <taxon>Spiralia</taxon>
        <taxon>Lophotrochozoa</taxon>
        <taxon>Platyhelminthes</taxon>
        <taxon>Cestoda</taxon>
        <taxon>Eucestoda</taxon>
        <taxon>Cyclophyllidea</taxon>
        <taxon>Mesocestoididae</taxon>
        <taxon>Mesocestoides</taxon>
    </lineage>
</organism>
<evidence type="ECO:0000313" key="3">
    <source>
        <dbReference type="Proteomes" id="UP000267029"/>
    </source>
</evidence>
<keyword evidence="3" id="KW-1185">Reference proteome</keyword>
<feature type="compositionally biased region" description="Basic and acidic residues" evidence="1">
    <location>
        <begin position="11"/>
        <end position="21"/>
    </location>
</feature>
<reference evidence="4" key="1">
    <citation type="submission" date="2017-02" db="UniProtKB">
        <authorList>
            <consortium name="WormBaseParasite"/>
        </authorList>
    </citation>
    <scope>IDENTIFICATION</scope>
</reference>
<gene>
    <name evidence="2" type="ORF">MCOS_LOCUS3719</name>
</gene>
<proteinExistence type="predicted"/>
<reference evidence="2 3" key="2">
    <citation type="submission" date="2018-10" db="EMBL/GenBank/DDBJ databases">
        <authorList>
            <consortium name="Pathogen Informatics"/>
        </authorList>
    </citation>
    <scope>NUCLEOTIDE SEQUENCE [LARGE SCALE GENOMIC DNA]</scope>
</reference>
<evidence type="ECO:0000313" key="4">
    <source>
        <dbReference type="WBParaSite" id="MCOS_0000371801-mRNA-1"/>
    </source>
</evidence>
<dbReference type="AlphaFoldDB" id="A0A0R3U9X0"/>